<protein>
    <submittedName>
        <fullName evidence="2">Uncharacterized protein</fullName>
    </submittedName>
</protein>
<dbReference type="EMBL" id="JACXVP010000009">
    <property type="protein sequence ID" value="KAG5586153.1"/>
    <property type="molecule type" value="Genomic_DNA"/>
</dbReference>
<gene>
    <name evidence="2" type="ORF">H5410_046587</name>
</gene>
<keyword evidence="3" id="KW-1185">Reference proteome</keyword>
<sequence length="348" mass="41093">MDNEIQKLKTNEDNLKSKASQQHNYKNAELHTSKQVSDKQHKNVNLNQLFEKSFTQRTPRHMSIEPKISTYADSLQNQNEKKTYNYITRTYIKNIHKIQTYLNRNPISTTKEPNQDYLTQKLQRYNKLIARPKTNANLVRKCYNYGLLNTVYTYDGEEVSGIPKLHKAFVTYKRVTKGNLFYIKFYTAPAEILYEEIKPPIQIIKIGLTKDMIIPEDIRQQEEICKIEIPSFYANKRIIGISTIIQELSNNYLNENAIWSYYSRDQLMIYSNSRELRKADIDEVQRWILSLLKPEEQPTTRALKTGFISKELLTRYCKLIGHKYPDHICSKCNGEENKKEKIRTEKVM</sequence>
<evidence type="ECO:0000313" key="3">
    <source>
        <dbReference type="Proteomes" id="UP000824120"/>
    </source>
</evidence>
<organism evidence="2 3">
    <name type="scientific">Solanum commersonii</name>
    <name type="common">Commerson's wild potato</name>
    <name type="synonym">Commerson's nightshade</name>
    <dbReference type="NCBI Taxonomy" id="4109"/>
    <lineage>
        <taxon>Eukaryota</taxon>
        <taxon>Viridiplantae</taxon>
        <taxon>Streptophyta</taxon>
        <taxon>Embryophyta</taxon>
        <taxon>Tracheophyta</taxon>
        <taxon>Spermatophyta</taxon>
        <taxon>Magnoliopsida</taxon>
        <taxon>eudicotyledons</taxon>
        <taxon>Gunneridae</taxon>
        <taxon>Pentapetalae</taxon>
        <taxon>asterids</taxon>
        <taxon>lamiids</taxon>
        <taxon>Solanales</taxon>
        <taxon>Solanaceae</taxon>
        <taxon>Solanoideae</taxon>
        <taxon>Solaneae</taxon>
        <taxon>Solanum</taxon>
    </lineage>
</organism>
<feature type="compositionally biased region" description="Basic and acidic residues" evidence="1">
    <location>
        <begin position="1"/>
        <end position="16"/>
    </location>
</feature>
<evidence type="ECO:0000256" key="1">
    <source>
        <dbReference type="SAM" id="MobiDB-lite"/>
    </source>
</evidence>
<proteinExistence type="predicted"/>
<reference evidence="2 3" key="1">
    <citation type="submission" date="2020-09" db="EMBL/GenBank/DDBJ databases">
        <title>De no assembly of potato wild relative species, Solanum commersonii.</title>
        <authorList>
            <person name="Cho K."/>
        </authorList>
    </citation>
    <scope>NUCLEOTIDE SEQUENCE [LARGE SCALE GENOMIC DNA]</scope>
    <source>
        <strain evidence="2">LZ3.2</strain>
        <tissue evidence="2">Leaf</tissue>
    </source>
</reference>
<dbReference type="Proteomes" id="UP000824120">
    <property type="component" value="Chromosome 9"/>
</dbReference>
<dbReference type="AlphaFoldDB" id="A0A9J5XCP3"/>
<feature type="region of interest" description="Disordered" evidence="1">
    <location>
        <begin position="1"/>
        <end position="25"/>
    </location>
</feature>
<dbReference type="OrthoDB" id="1295633at2759"/>
<evidence type="ECO:0000313" key="2">
    <source>
        <dbReference type="EMBL" id="KAG5586153.1"/>
    </source>
</evidence>
<accession>A0A9J5XCP3</accession>
<name>A0A9J5XCP3_SOLCO</name>
<comment type="caution">
    <text evidence="2">The sequence shown here is derived from an EMBL/GenBank/DDBJ whole genome shotgun (WGS) entry which is preliminary data.</text>
</comment>